<evidence type="ECO:0000313" key="2">
    <source>
        <dbReference type="Proteomes" id="UP000747399"/>
    </source>
</evidence>
<accession>A0A8J4BUN9</accession>
<sequence length="119" mass="13530">MTGASEIERFLVAHACNMTRGGEKREWNSLGMYRTDLWFVAQTGKFPLCVDVPTSYDCSCLVYDCGSRGRDGTPRALWYGLEFVRYTLSKVRYRRLIPARTQGALRGFVRPPFHGIRGG</sequence>
<dbReference type="AlphaFoldDB" id="A0A8J4BUN9"/>
<reference evidence="1" key="1">
    <citation type="journal article" date="2021" name="Proc. Natl. Acad. Sci. U.S.A.">
        <title>Three genomes in the algal genus Volvox reveal the fate of a haploid sex-determining region after a transition to homothallism.</title>
        <authorList>
            <person name="Yamamoto K."/>
            <person name="Hamaji T."/>
            <person name="Kawai-Toyooka H."/>
            <person name="Matsuzaki R."/>
            <person name="Takahashi F."/>
            <person name="Nishimura Y."/>
            <person name="Kawachi M."/>
            <person name="Noguchi H."/>
            <person name="Minakuchi Y."/>
            <person name="Umen J.G."/>
            <person name="Toyoda A."/>
            <person name="Nozaki H."/>
        </authorList>
    </citation>
    <scope>NUCLEOTIDE SEQUENCE</scope>
    <source>
        <strain evidence="1">NIES-3780</strain>
    </source>
</reference>
<organism evidence="1 2">
    <name type="scientific">Volvox africanus</name>
    <dbReference type="NCBI Taxonomy" id="51714"/>
    <lineage>
        <taxon>Eukaryota</taxon>
        <taxon>Viridiplantae</taxon>
        <taxon>Chlorophyta</taxon>
        <taxon>core chlorophytes</taxon>
        <taxon>Chlorophyceae</taxon>
        <taxon>CS clade</taxon>
        <taxon>Chlamydomonadales</taxon>
        <taxon>Volvocaceae</taxon>
        <taxon>Volvox</taxon>
    </lineage>
</organism>
<protein>
    <submittedName>
        <fullName evidence="1">Uncharacterized protein</fullName>
    </submittedName>
</protein>
<evidence type="ECO:0000313" key="1">
    <source>
        <dbReference type="EMBL" id="GIL68505.1"/>
    </source>
</evidence>
<name>A0A8J4BUN9_9CHLO</name>
<keyword evidence="2" id="KW-1185">Reference proteome</keyword>
<proteinExistence type="predicted"/>
<comment type="caution">
    <text evidence="1">The sequence shown here is derived from an EMBL/GenBank/DDBJ whole genome shotgun (WGS) entry which is preliminary data.</text>
</comment>
<gene>
    <name evidence="1" type="ORF">Vafri_21771</name>
</gene>
<dbReference type="EMBL" id="BNCO01000119">
    <property type="protein sequence ID" value="GIL68505.1"/>
    <property type="molecule type" value="Genomic_DNA"/>
</dbReference>
<dbReference type="Proteomes" id="UP000747399">
    <property type="component" value="Unassembled WGS sequence"/>
</dbReference>